<comment type="caution">
    <text evidence="1">The sequence shown here is derived from an EMBL/GenBank/DDBJ whole genome shotgun (WGS) entry which is preliminary data.</text>
</comment>
<dbReference type="InterPro" id="IPR029058">
    <property type="entry name" value="AB_hydrolase_fold"/>
</dbReference>
<evidence type="ECO:0000313" key="1">
    <source>
        <dbReference type="EMBL" id="KAG5549098.1"/>
    </source>
</evidence>
<accession>A0AAV6K9E7</accession>
<proteinExistence type="predicted"/>
<dbReference type="Proteomes" id="UP000823749">
    <property type="component" value="Chromosome 5"/>
</dbReference>
<protein>
    <submittedName>
        <fullName evidence="1">Uncharacterized protein</fullName>
    </submittedName>
</protein>
<dbReference type="AlphaFoldDB" id="A0AAV6K9E7"/>
<reference evidence="1" key="1">
    <citation type="submission" date="2020-08" db="EMBL/GenBank/DDBJ databases">
        <title>Plant Genome Project.</title>
        <authorList>
            <person name="Zhang R.-G."/>
        </authorList>
    </citation>
    <scope>NUCLEOTIDE SEQUENCE</scope>
    <source>
        <strain evidence="1">WSP0</strain>
        <tissue evidence="1">Leaf</tissue>
    </source>
</reference>
<evidence type="ECO:0000313" key="2">
    <source>
        <dbReference type="Proteomes" id="UP000823749"/>
    </source>
</evidence>
<organism evidence="1 2">
    <name type="scientific">Rhododendron griersonianum</name>
    <dbReference type="NCBI Taxonomy" id="479676"/>
    <lineage>
        <taxon>Eukaryota</taxon>
        <taxon>Viridiplantae</taxon>
        <taxon>Streptophyta</taxon>
        <taxon>Embryophyta</taxon>
        <taxon>Tracheophyta</taxon>
        <taxon>Spermatophyta</taxon>
        <taxon>Magnoliopsida</taxon>
        <taxon>eudicotyledons</taxon>
        <taxon>Gunneridae</taxon>
        <taxon>Pentapetalae</taxon>
        <taxon>asterids</taxon>
        <taxon>Ericales</taxon>
        <taxon>Ericaceae</taxon>
        <taxon>Ericoideae</taxon>
        <taxon>Rhodoreae</taxon>
        <taxon>Rhododendron</taxon>
    </lineage>
</organism>
<gene>
    <name evidence="1" type="ORF">RHGRI_014464</name>
</gene>
<keyword evidence="2" id="KW-1185">Reference proteome</keyword>
<dbReference type="Gene3D" id="3.40.50.1820">
    <property type="entry name" value="alpha/beta hydrolase"/>
    <property type="match status" value="1"/>
</dbReference>
<sequence length="106" mass="12119">MCPQLQLALLLVYKSGEIEAEIAKCGTKEKKILTDKKPGLAYLPKENPFGISSNSTITLSEDDLDYYYNKFEQKGFTGGLNYNRALDLYVFQQYYYTAILAIRRCP</sequence>
<name>A0AAV6K9E7_9ERIC</name>
<dbReference type="EMBL" id="JACTNZ010000005">
    <property type="protein sequence ID" value="KAG5549098.1"/>
    <property type="molecule type" value="Genomic_DNA"/>
</dbReference>